<evidence type="ECO:0000256" key="5">
    <source>
        <dbReference type="ARBA" id="ARBA00022777"/>
    </source>
</evidence>
<dbReference type="GO" id="GO:0005524">
    <property type="term" value="F:ATP binding"/>
    <property type="evidence" value="ECO:0007669"/>
    <property type="project" value="UniProtKB-UniRule"/>
</dbReference>
<dbReference type="InterPro" id="IPR000719">
    <property type="entry name" value="Prot_kinase_dom"/>
</dbReference>
<evidence type="ECO:0000256" key="3">
    <source>
        <dbReference type="ARBA" id="ARBA00022679"/>
    </source>
</evidence>
<dbReference type="PROSITE" id="PS50011">
    <property type="entry name" value="PROTEIN_KINASE_DOM"/>
    <property type="match status" value="1"/>
</dbReference>
<keyword evidence="3" id="KW-0808">Transferase</keyword>
<keyword evidence="10" id="KW-0723">Serine/threonine-protein kinase</keyword>
<dbReference type="SMART" id="SM00220">
    <property type="entry name" value="S_TKc"/>
    <property type="match status" value="1"/>
</dbReference>
<evidence type="ECO:0000313" key="10">
    <source>
        <dbReference type="EMBL" id="KJU87576.1"/>
    </source>
</evidence>
<evidence type="ECO:0000259" key="8">
    <source>
        <dbReference type="PROSITE" id="PS50006"/>
    </source>
</evidence>
<reference evidence="10 11" key="1">
    <citation type="submission" date="2015-02" db="EMBL/GenBank/DDBJ databases">
        <title>Single-cell genomics of uncultivated deep-branching MTB reveals a conserved set of magnetosome genes.</title>
        <authorList>
            <person name="Kolinko S."/>
            <person name="Richter M."/>
            <person name="Glockner F.O."/>
            <person name="Brachmann A."/>
            <person name="Schuler D."/>
        </authorList>
    </citation>
    <scope>NUCLEOTIDE SEQUENCE [LARGE SCALE GENOMIC DNA]</scope>
    <source>
        <strain evidence="10">TM-1</strain>
    </source>
</reference>
<keyword evidence="11" id="KW-1185">Reference proteome</keyword>
<dbReference type="EC" id="2.7.11.1" evidence="2"/>
<dbReference type="InterPro" id="IPR011009">
    <property type="entry name" value="Kinase-like_dom_sf"/>
</dbReference>
<dbReference type="InterPro" id="IPR000253">
    <property type="entry name" value="FHA_dom"/>
</dbReference>
<dbReference type="PANTHER" id="PTHR43671">
    <property type="entry name" value="SERINE/THREONINE-PROTEIN KINASE NEK"/>
    <property type="match status" value="1"/>
</dbReference>
<dbReference type="Gene3D" id="2.60.200.20">
    <property type="match status" value="1"/>
</dbReference>
<dbReference type="InterPro" id="IPR008271">
    <property type="entry name" value="Ser/Thr_kinase_AS"/>
</dbReference>
<dbReference type="PANTHER" id="PTHR43671:SF13">
    <property type="entry name" value="SERINE_THREONINE-PROTEIN KINASE NEK2"/>
    <property type="match status" value="1"/>
</dbReference>
<keyword evidence="6 7" id="KW-0067">ATP-binding</keyword>
<evidence type="ECO:0000256" key="6">
    <source>
        <dbReference type="ARBA" id="ARBA00022840"/>
    </source>
</evidence>
<evidence type="ECO:0000256" key="2">
    <source>
        <dbReference type="ARBA" id="ARBA00012513"/>
    </source>
</evidence>
<evidence type="ECO:0000256" key="7">
    <source>
        <dbReference type="PROSITE-ProRule" id="PRU10141"/>
    </source>
</evidence>
<proteinExistence type="inferred from homology"/>
<dbReference type="Gene3D" id="1.10.510.10">
    <property type="entry name" value="Transferase(Phosphotransferase) domain 1"/>
    <property type="match status" value="1"/>
</dbReference>
<dbReference type="InterPro" id="IPR008984">
    <property type="entry name" value="SMAD_FHA_dom_sf"/>
</dbReference>
<gene>
    <name evidence="10" type="ORF">MBAV_000232</name>
</gene>
<evidence type="ECO:0000256" key="4">
    <source>
        <dbReference type="ARBA" id="ARBA00022741"/>
    </source>
</evidence>
<dbReference type="CDD" id="cd00060">
    <property type="entry name" value="FHA"/>
    <property type="match status" value="1"/>
</dbReference>
<keyword evidence="5 10" id="KW-0418">Kinase</keyword>
<name>A0A0F3H082_9BACT</name>
<dbReference type="CDD" id="cd14014">
    <property type="entry name" value="STKc_PknB_like"/>
    <property type="match status" value="1"/>
</dbReference>
<dbReference type="PROSITE" id="PS00107">
    <property type="entry name" value="PROTEIN_KINASE_ATP"/>
    <property type="match status" value="1"/>
</dbReference>
<evidence type="ECO:0000259" key="9">
    <source>
        <dbReference type="PROSITE" id="PS50011"/>
    </source>
</evidence>
<dbReference type="Pfam" id="PF00069">
    <property type="entry name" value="Pkinase"/>
    <property type="match status" value="1"/>
</dbReference>
<feature type="domain" description="FHA" evidence="8">
    <location>
        <begin position="28"/>
        <end position="76"/>
    </location>
</feature>
<sequence length="504" mass="57211">MEIKIEVFKGPDKGKVFVVSGPKSCFGGRRADAEIRFTENDAYISRNHFMLELSPPNVYFRDLDVTNPSKINGQYAVEAQLQDGDVLEVGFTRMKVMIQVEKYQPETFKCKKCGKDIEIYADETPNDNCFDCLKEIRHEQLNHQKKDKTPLQLNCYKCGKDISKQANSDGRAEELIGKVIYSCSSKKCLPETDRDSGKMINDYEVIRKLGEGGMGKVYLVYHKSTARLVALKELNISSRSDREVRISDSLNHENVLYFIDTGIEKKTKKPYITMEIAAKGSLEDLITENKRPLPPCKAVDLIIQALRGLAYLHRADSHKESIIHRDIKPENILLRGGSNGELIPKISDFGLAKEFKKLGGSCLTRLKSAMGTILFMSPEQAECASTVKEPADIYSLGATLYYLLTWRYVFDFPTQQDVIEFLEKNGDRVSNSDDALRLMMKENKYMDPLVIVKDCEPIPIRKRNPDIPIKLASIVDKSIKKSINQRYQSADDFRNELESIVDAL</sequence>
<protein>
    <recommendedName>
        <fullName evidence="2">non-specific serine/threonine protein kinase</fullName>
        <ecNumber evidence="2">2.7.11.1</ecNumber>
    </recommendedName>
</protein>
<dbReference type="GO" id="GO:0004674">
    <property type="term" value="F:protein serine/threonine kinase activity"/>
    <property type="evidence" value="ECO:0007669"/>
    <property type="project" value="UniProtKB-KW"/>
</dbReference>
<accession>A0A0F3H082</accession>
<dbReference type="Pfam" id="PF00498">
    <property type="entry name" value="FHA"/>
    <property type="match status" value="1"/>
</dbReference>
<dbReference type="PROSITE" id="PS50006">
    <property type="entry name" value="FHA_DOMAIN"/>
    <property type="match status" value="1"/>
</dbReference>
<comment type="similarity">
    <text evidence="1">Belongs to the protein kinase superfamily. NEK Ser/Thr protein kinase family. NIMA subfamily.</text>
</comment>
<evidence type="ECO:0000256" key="1">
    <source>
        <dbReference type="ARBA" id="ARBA00010886"/>
    </source>
</evidence>
<comment type="caution">
    <text evidence="10">The sequence shown here is derived from an EMBL/GenBank/DDBJ whole genome shotgun (WGS) entry which is preliminary data.</text>
</comment>
<feature type="binding site" evidence="7">
    <location>
        <position position="232"/>
    </location>
    <ligand>
        <name>ATP</name>
        <dbReference type="ChEBI" id="CHEBI:30616"/>
    </ligand>
</feature>
<keyword evidence="4 7" id="KW-0547">Nucleotide-binding</keyword>
<dbReference type="PROSITE" id="PS00108">
    <property type="entry name" value="PROTEIN_KINASE_ST"/>
    <property type="match status" value="1"/>
</dbReference>
<dbReference type="Proteomes" id="UP000033423">
    <property type="component" value="Unassembled WGS sequence"/>
</dbReference>
<dbReference type="InterPro" id="IPR050660">
    <property type="entry name" value="NEK_Ser/Thr_kinase"/>
</dbReference>
<dbReference type="InterPro" id="IPR017441">
    <property type="entry name" value="Protein_kinase_ATP_BS"/>
</dbReference>
<dbReference type="AlphaFoldDB" id="A0A0F3H082"/>
<feature type="domain" description="Protein kinase" evidence="9">
    <location>
        <begin position="203"/>
        <end position="504"/>
    </location>
</feature>
<dbReference type="SUPFAM" id="SSF49879">
    <property type="entry name" value="SMAD/FHA domain"/>
    <property type="match status" value="1"/>
</dbReference>
<organism evidence="10 11">
    <name type="scientific">Candidatus Magnetobacterium bavaricum</name>
    <dbReference type="NCBI Taxonomy" id="29290"/>
    <lineage>
        <taxon>Bacteria</taxon>
        <taxon>Pseudomonadati</taxon>
        <taxon>Nitrospirota</taxon>
        <taxon>Thermodesulfovibrionia</taxon>
        <taxon>Thermodesulfovibrionales</taxon>
        <taxon>Candidatus Magnetobacteriaceae</taxon>
        <taxon>Candidatus Magnetobacterium</taxon>
    </lineage>
</organism>
<dbReference type="EMBL" id="LACI01000106">
    <property type="protein sequence ID" value="KJU87576.1"/>
    <property type="molecule type" value="Genomic_DNA"/>
</dbReference>
<evidence type="ECO:0000313" key="11">
    <source>
        <dbReference type="Proteomes" id="UP000033423"/>
    </source>
</evidence>
<dbReference type="SUPFAM" id="SSF56112">
    <property type="entry name" value="Protein kinase-like (PK-like)"/>
    <property type="match status" value="1"/>
</dbReference>